<keyword evidence="3" id="KW-0805">Transcription regulation</keyword>
<dbReference type="EMBL" id="MU003725">
    <property type="protein sequence ID" value="KAF2802049.1"/>
    <property type="molecule type" value="Genomic_DNA"/>
</dbReference>
<dbReference type="SMART" id="SM00066">
    <property type="entry name" value="GAL4"/>
    <property type="match status" value="1"/>
</dbReference>
<dbReference type="Proteomes" id="UP000504636">
    <property type="component" value="Unplaced"/>
</dbReference>
<dbReference type="CDD" id="cd00067">
    <property type="entry name" value="GAL4"/>
    <property type="match status" value="1"/>
</dbReference>
<dbReference type="PROSITE" id="PS00463">
    <property type="entry name" value="ZN2_CY6_FUNGAL_1"/>
    <property type="match status" value="1"/>
</dbReference>
<dbReference type="InterPro" id="IPR001138">
    <property type="entry name" value="Zn2Cys6_DnaBD"/>
</dbReference>
<dbReference type="GO" id="GO:0000981">
    <property type="term" value="F:DNA-binding transcription factor activity, RNA polymerase II-specific"/>
    <property type="evidence" value="ECO:0007669"/>
    <property type="project" value="InterPro"/>
</dbReference>
<dbReference type="GO" id="GO:0005634">
    <property type="term" value="C:nucleus"/>
    <property type="evidence" value="ECO:0007669"/>
    <property type="project" value="UniProtKB-SubCell"/>
</dbReference>
<sequence length="475" mass="52150">MSTQIPVILKSQHVCAYCHARKQRCDKALPSCSRCASKMLSCHYGSVAGKSLAKEPGTASVSRLIERRGDCCSPDLSQIGTKELLLAACGIDDDGVPSMTGLIYDFLDASRISLLDLADEYFATVHRWLPIINGSSFYRRIHSSRWPNDDQFALLVYSIFLVTRLPCASGRHSMRTQLYRILSRVFVMQASENATLELLQTGLLIAVYSCGHGMAREAFMILSTCAAVVRLLEAEKSLDNCGNYQDAELEACWGALALLDSINAVCCIQSITPLALPPEQPSTSVPPNCDVDGPFESFRAISSIAQRIRPALYYLHDAKNAKEAHDTYNTVCVDLQFLVCDLLNASNSKARIYCESNAFAVSTRFVVQSSHASVRALDFISHDLPVIKSALELRSTLRMVIDMARAATATLREQDGQPARVSFVGLCAVFRAAVLAVRLDGGAMGEEDLDALKEGLRMFGIRWGIAGVYERHLDE</sequence>
<evidence type="ECO:0000313" key="8">
    <source>
        <dbReference type="Proteomes" id="UP000504636"/>
    </source>
</evidence>
<evidence type="ECO:0000256" key="3">
    <source>
        <dbReference type="ARBA" id="ARBA00023015"/>
    </source>
</evidence>
<dbReference type="AlphaFoldDB" id="A0A6A6Y073"/>
<dbReference type="InterPro" id="IPR050815">
    <property type="entry name" value="TF_fung"/>
</dbReference>
<reference evidence="7 9" key="1">
    <citation type="journal article" date="2020" name="Stud. Mycol.">
        <title>101 Dothideomycetes genomes: a test case for predicting lifestyles and emergence of pathogens.</title>
        <authorList>
            <person name="Haridas S."/>
            <person name="Albert R."/>
            <person name="Binder M."/>
            <person name="Bloem J."/>
            <person name="Labutti K."/>
            <person name="Salamov A."/>
            <person name="Andreopoulos B."/>
            <person name="Baker S."/>
            <person name="Barry K."/>
            <person name="Bills G."/>
            <person name="Bluhm B."/>
            <person name="Cannon C."/>
            <person name="Castanera R."/>
            <person name="Culley D."/>
            <person name="Daum C."/>
            <person name="Ezra D."/>
            <person name="Gonzalez J."/>
            <person name="Henrissat B."/>
            <person name="Kuo A."/>
            <person name="Liang C."/>
            <person name="Lipzen A."/>
            <person name="Lutzoni F."/>
            <person name="Magnuson J."/>
            <person name="Mondo S."/>
            <person name="Nolan M."/>
            <person name="Ohm R."/>
            <person name="Pangilinan J."/>
            <person name="Park H.-J."/>
            <person name="Ramirez L."/>
            <person name="Alfaro M."/>
            <person name="Sun H."/>
            <person name="Tritt A."/>
            <person name="Yoshinaga Y."/>
            <person name="Zwiers L.-H."/>
            <person name="Turgeon B."/>
            <person name="Goodwin S."/>
            <person name="Spatafora J."/>
            <person name="Crous P."/>
            <person name="Grigoriev I."/>
        </authorList>
    </citation>
    <scope>NUCLEOTIDE SEQUENCE</scope>
    <source>
        <strain evidence="7 9">CBS 304.34</strain>
    </source>
</reference>
<keyword evidence="4" id="KW-0804">Transcription</keyword>
<dbReference type="Gene3D" id="4.10.240.10">
    <property type="entry name" value="Zn(2)-C6 fungal-type DNA-binding domain"/>
    <property type="match status" value="1"/>
</dbReference>
<keyword evidence="5" id="KW-0539">Nucleus</keyword>
<evidence type="ECO:0000313" key="9">
    <source>
        <dbReference type="RefSeq" id="XP_033569013.1"/>
    </source>
</evidence>
<dbReference type="Pfam" id="PF00172">
    <property type="entry name" value="Zn_clus"/>
    <property type="match status" value="1"/>
</dbReference>
<feature type="domain" description="Zn(2)-C6 fungal-type" evidence="6">
    <location>
        <begin position="14"/>
        <end position="44"/>
    </location>
</feature>
<accession>A0A6A6Y073</accession>
<proteinExistence type="predicted"/>
<dbReference type="GeneID" id="54469535"/>
<dbReference type="GO" id="GO:0008270">
    <property type="term" value="F:zinc ion binding"/>
    <property type="evidence" value="ECO:0007669"/>
    <property type="project" value="InterPro"/>
</dbReference>
<reference evidence="9" key="2">
    <citation type="submission" date="2020-04" db="EMBL/GenBank/DDBJ databases">
        <authorList>
            <consortium name="NCBI Genome Project"/>
        </authorList>
    </citation>
    <scope>NUCLEOTIDE SEQUENCE</scope>
    <source>
        <strain evidence="9">CBS 304.34</strain>
    </source>
</reference>
<keyword evidence="2" id="KW-0479">Metal-binding</keyword>
<evidence type="ECO:0000256" key="1">
    <source>
        <dbReference type="ARBA" id="ARBA00004123"/>
    </source>
</evidence>
<organism evidence="7">
    <name type="scientific">Mytilinidion resinicola</name>
    <dbReference type="NCBI Taxonomy" id="574789"/>
    <lineage>
        <taxon>Eukaryota</taxon>
        <taxon>Fungi</taxon>
        <taxon>Dikarya</taxon>
        <taxon>Ascomycota</taxon>
        <taxon>Pezizomycotina</taxon>
        <taxon>Dothideomycetes</taxon>
        <taxon>Pleosporomycetidae</taxon>
        <taxon>Mytilinidiales</taxon>
        <taxon>Mytilinidiaceae</taxon>
        <taxon>Mytilinidion</taxon>
    </lineage>
</organism>
<gene>
    <name evidence="7 9" type="ORF">BDZ99DRAFT_577032</name>
</gene>
<evidence type="ECO:0000256" key="5">
    <source>
        <dbReference type="ARBA" id="ARBA00023242"/>
    </source>
</evidence>
<reference evidence="9" key="3">
    <citation type="submission" date="2025-04" db="UniProtKB">
        <authorList>
            <consortium name="RefSeq"/>
        </authorList>
    </citation>
    <scope>IDENTIFICATION</scope>
    <source>
        <strain evidence="9">CBS 304.34</strain>
    </source>
</reference>
<dbReference type="SUPFAM" id="SSF57701">
    <property type="entry name" value="Zn2/Cys6 DNA-binding domain"/>
    <property type="match status" value="1"/>
</dbReference>
<evidence type="ECO:0000256" key="4">
    <source>
        <dbReference type="ARBA" id="ARBA00023163"/>
    </source>
</evidence>
<dbReference type="CDD" id="cd12148">
    <property type="entry name" value="fungal_TF_MHR"/>
    <property type="match status" value="1"/>
</dbReference>
<dbReference type="PROSITE" id="PS50048">
    <property type="entry name" value="ZN2_CY6_FUNGAL_2"/>
    <property type="match status" value="1"/>
</dbReference>
<evidence type="ECO:0000313" key="7">
    <source>
        <dbReference type="EMBL" id="KAF2802049.1"/>
    </source>
</evidence>
<comment type="subcellular location">
    <subcellularLocation>
        <location evidence="1">Nucleus</location>
    </subcellularLocation>
</comment>
<dbReference type="OrthoDB" id="3862662at2759"/>
<evidence type="ECO:0000256" key="2">
    <source>
        <dbReference type="ARBA" id="ARBA00022723"/>
    </source>
</evidence>
<dbReference type="RefSeq" id="XP_033569013.1">
    <property type="nucleotide sequence ID" value="XM_033728642.1"/>
</dbReference>
<dbReference type="PANTHER" id="PTHR47338:SF20">
    <property type="entry name" value="ZN(II)2CYS6 TRANSCRIPTION FACTOR (EUROFUNG)"/>
    <property type="match status" value="1"/>
</dbReference>
<keyword evidence="8" id="KW-1185">Reference proteome</keyword>
<dbReference type="PANTHER" id="PTHR47338">
    <property type="entry name" value="ZN(II)2CYS6 TRANSCRIPTION FACTOR (EUROFUNG)-RELATED"/>
    <property type="match status" value="1"/>
</dbReference>
<name>A0A6A6Y073_9PEZI</name>
<protein>
    <recommendedName>
        <fullName evidence="6">Zn(2)-C6 fungal-type domain-containing protein</fullName>
    </recommendedName>
</protein>
<evidence type="ECO:0000259" key="6">
    <source>
        <dbReference type="PROSITE" id="PS50048"/>
    </source>
</evidence>
<dbReference type="InterPro" id="IPR036864">
    <property type="entry name" value="Zn2-C6_fun-type_DNA-bd_sf"/>
</dbReference>